<proteinExistence type="predicted"/>
<comment type="caution">
    <text evidence="2">The sequence shown here is derived from an EMBL/GenBank/DDBJ whole genome shotgun (WGS) entry which is preliminary data.</text>
</comment>
<protein>
    <submittedName>
        <fullName evidence="2">Uncharacterized protein</fullName>
    </submittedName>
</protein>
<dbReference type="Proteomes" id="UP001600888">
    <property type="component" value="Unassembled WGS sequence"/>
</dbReference>
<name>A0ABR4E0H8_9PEZI</name>
<dbReference type="EMBL" id="JBAWTH010000124">
    <property type="protein sequence ID" value="KAL2275931.1"/>
    <property type="molecule type" value="Genomic_DNA"/>
</dbReference>
<evidence type="ECO:0000313" key="3">
    <source>
        <dbReference type="Proteomes" id="UP001600888"/>
    </source>
</evidence>
<sequence>MLLRCCLPSRWFKYPAPLSVLLSLRIVYKDHLYPVRNRCTALLLLRINHIVTKQYRYTQSPWTRPNAPTLSLPIPPLPPPSPQPDQAAAAQALSLPRSMRTSGPTTPPSSPVARA</sequence>
<feature type="region of interest" description="Disordered" evidence="1">
    <location>
        <begin position="60"/>
        <end position="115"/>
    </location>
</feature>
<feature type="compositionally biased region" description="Pro residues" evidence="1">
    <location>
        <begin position="105"/>
        <end position="115"/>
    </location>
</feature>
<organism evidence="2 3">
    <name type="scientific">Diaporthe vaccinii</name>
    <dbReference type="NCBI Taxonomy" id="105482"/>
    <lineage>
        <taxon>Eukaryota</taxon>
        <taxon>Fungi</taxon>
        <taxon>Dikarya</taxon>
        <taxon>Ascomycota</taxon>
        <taxon>Pezizomycotina</taxon>
        <taxon>Sordariomycetes</taxon>
        <taxon>Sordariomycetidae</taxon>
        <taxon>Diaporthales</taxon>
        <taxon>Diaporthaceae</taxon>
        <taxon>Diaporthe</taxon>
        <taxon>Diaporthe eres species complex</taxon>
    </lineage>
</organism>
<evidence type="ECO:0000313" key="2">
    <source>
        <dbReference type="EMBL" id="KAL2275931.1"/>
    </source>
</evidence>
<feature type="compositionally biased region" description="Pro residues" evidence="1">
    <location>
        <begin position="73"/>
        <end position="83"/>
    </location>
</feature>
<feature type="compositionally biased region" description="Low complexity" evidence="1">
    <location>
        <begin position="84"/>
        <end position="104"/>
    </location>
</feature>
<gene>
    <name evidence="2" type="ORF">FJTKL_01476</name>
</gene>
<accession>A0ABR4E0H8</accession>
<keyword evidence="3" id="KW-1185">Reference proteome</keyword>
<reference evidence="2 3" key="1">
    <citation type="submission" date="2024-03" db="EMBL/GenBank/DDBJ databases">
        <title>A high-quality draft genome sequence of Diaporthe vaccinii, a causative agent of upright dieback and viscid rot disease in cranberry plants.</title>
        <authorList>
            <person name="Sarrasin M."/>
            <person name="Lang B.F."/>
            <person name="Burger G."/>
        </authorList>
    </citation>
    <scope>NUCLEOTIDE SEQUENCE [LARGE SCALE GENOMIC DNA]</scope>
    <source>
        <strain evidence="2 3">IS7</strain>
    </source>
</reference>
<evidence type="ECO:0000256" key="1">
    <source>
        <dbReference type="SAM" id="MobiDB-lite"/>
    </source>
</evidence>